<accession>A0A086XTI9</accession>
<gene>
    <name evidence="2" type="ORF">CN97_08410</name>
</gene>
<dbReference type="Proteomes" id="UP000028826">
    <property type="component" value="Unassembled WGS sequence"/>
</dbReference>
<dbReference type="InterPro" id="IPR013320">
    <property type="entry name" value="ConA-like_dom_sf"/>
</dbReference>
<evidence type="ECO:0000313" key="3">
    <source>
        <dbReference type="Proteomes" id="UP000028826"/>
    </source>
</evidence>
<dbReference type="Gene3D" id="2.60.120.200">
    <property type="match status" value="2"/>
</dbReference>
<dbReference type="AlphaFoldDB" id="A0A086XTI9"/>
<proteinExistence type="predicted"/>
<dbReference type="eggNOG" id="ENOG5033NG7">
    <property type="taxonomic scope" value="Bacteria"/>
</dbReference>
<dbReference type="RefSeq" id="WP_035714972.1">
    <property type="nucleotide sequence ID" value="NZ_JGYG01000027.1"/>
</dbReference>
<dbReference type="Pfam" id="PF13229">
    <property type="entry name" value="Beta_helix"/>
    <property type="match status" value="1"/>
</dbReference>
<reference evidence="2 3" key="1">
    <citation type="submission" date="2014-03" db="EMBL/GenBank/DDBJ databases">
        <title>Genome of Haematobacter massiliensis CCUG 47968.</title>
        <authorList>
            <person name="Wang D."/>
            <person name="Wang G."/>
        </authorList>
    </citation>
    <scope>NUCLEOTIDE SEQUENCE [LARGE SCALE GENOMIC DNA]</scope>
    <source>
        <strain evidence="2 3">CCUG 47968</strain>
    </source>
</reference>
<evidence type="ECO:0000313" key="2">
    <source>
        <dbReference type="EMBL" id="KFI25339.1"/>
    </source>
</evidence>
<dbReference type="InterPro" id="IPR039448">
    <property type="entry name" value="Beta_helix"/>
</dbReference>
<dbReference type="SUPFAM" id="SSF49899">
    <property type="entry name" value="Concanavalin A-like lectins/glucanases"/>
    <property type="match status" value="2"/>
</dbReference>
<evidence type="ECO:0000259" key="1">
    <source>
        <dbReference type="Pfam" id="PF13229"/>
    </source>
</evidence>
<dbReference type="InterPro" id="IPR012334">
    <property type="entry name" value="Pectin_lyas_fold"/>
</dbReference>
<comment type="caution">
    <text evidence="2">The sequence shown here is derived from an EMBL/GenBank/DDBJ whole genome shotgun (WGS) entry which is preliminary data.</text>
</comment>
<dbReference type="Gene3D" id="2.160.20.10">
    <property type="entry name" value="Single-stranded right-handed beta-helix, Pectin lyase-like"/>
    <property type="match status" value="1"/>
</dbReference>
<protein>
    <recommendedName>
        <fullName evidence="1">Right handed beta helix domain-containing protein</fullName>
    </recommendedName>
</protein>
<sequence>MAIKLVDSVDDLLSALRVVKGGDTILLEDGDYGYLYLSSGLKGQLPEYDSTVTIAALNPGKATFSKMDVRGASNLAFEGLDVSNSLQIWYNSSNVAVRNSTITNLTVRDTQGADISGNTIGGGSFGLVLQAASDVSVRGNYIHDVTTDLVRIVGNSHDVVVENNLISDTVARPPTHPDLIQMFGLNGATPHDITIRGNILHDDLSTGSVRPQGIFMNGPMGATGFQDILIEQNLIWTQHINTIYINGADGNFVIRDNSMIATQWSNGANIRLAGWNNEGISVTGNVSRAIGDEGNGTTAWNNYNFGTGKWFNATGDQTDIFQSPQYIGWKSFLPVAGSAIDFGSGYGAQGRLKELLAGVDNDFGVTRLVMEETDNLSLKGHSKSWFRFADGGTLDLDEATVSLTFSANSASGARTILSKDSAGLDHGFSATVNSGTLTLRFEDDSGIKTIVHDGIAAKTDYNLVMSFDDGKATAWLNGRSIGQVETGMDWSKNGSDLILGADGGLSKYGPRSFFSGTVGDLRIYDQGMTYSQLSAHVDARESYLAAVEAAKDTSHTVFYHGGITDFKNTVRDAIVTETDDKFSTTEGTVALNFRPELVNGGRGLVSRDSTGLGDGFHIAISNGSLVVKFEDDDGTQALRYEGIERYKDYSVVASFGNGVADVWVNNTHLGQVETNMDWTDNSDSLILGALNSNSAAGTTSAMHGAYFGALNGVLVVDESMTPQELAAYIDAHPLILV</sequence>
<dbReference type="SUPFAM" id="SSF51126">
    <property type="entry name" value="Pectin lyase-like"/>
    <property type="match status" value="1"/>
</dbReference>
<dbReference type="STRING" id="195105.CN97_08410"/>
<name>A0A086XTI9_9RHOB</name>
<dbReference type="OrthoDB" id="9342475at2"/>
<dbReference type="EMBL" id="JGYG01000027">
    <property type="protein sequence ID" value="KFI25339.1"/>
    <property type="molecule type" value="Genomic_DNA"/>
</dbReference>
<keyword evidence="3" id="KW-1185">Reference proteome</keyword>
<dbReference type="InterPro" id="IPR011050">
    <property type="entry name" value="Pectin_lyase_fold/virulence"/>
</dbReference>
<organism evidence="2 3">
    <name type="scientific">Haematobacter massiliensis</name>
    <dbReference type="NCBI Taxonomy" id="195105"/>
    <lineage>
        <taxon>Bacteria</taxon>
        <taxon>Pseudomonadati</taxon>
        <taxon>Pseudomonadota</taxon>
        <taxon>Alphaproteobacteria</taxon>
        <taxon>Rhodobacterales</taxon>
        <taxon>Paracoccaceae</taxon>
        <taxon>Haematobacter</taxon>
    </lineage>
</organism>
<feature type="domain" description="Right handed beta helix" evidence="1">
    <location>
        <begin position="88"/>
        <end position="199"/>
    </location>
</feature>